<feature type="chain" id="PRO_5022688923" evidence="1">
    <location>
        <begin position="18"/>
        <end position="380"/>
    </location>
</feature>
<evidence type="ECO:0000313" key="2">
    <source>
        <dbReference type="EMBL" id="GEN10272.1"/>
    </source>
</evidence>
<dbReference type="EMBL" id="BJXR01000037">
    <property type="protein sequence ID" value="GEN10272.1"/>
    <property type="molecule type" value="Genomic_DNA"/>
</dbReference>
<evidence type="ECO:0000313" key="5">
    <source>
        <dbReference type="Proteomes" id="UP000321514"/>
    </source>
</evidence>
<dbReference type="AlphaFoldDB" id="A0A511T9Y0"/>
<dbReference type="EMBL" id="FOIB01000010">
    <property type="protein sequence ID" value="SEU34789.1"/>
    <property type="molecule type" value="Genomic_DNA"/>
</dbReference>
<accession>A0A511T9Y0</accession>
<dbReference type="Proteomes" id="UP000183760">
    <property type="component" value="Unassembled WGS sequence"/>
</dbReference>
<protein>
    <submittedName>
        <fullName evidence="2">Uncharacterized protein</fullName>
    </submittedName>
</protein>
<reference evidence="2 5" key="2">
    <citation type="submission" date="2019-07" db="EMBL/GenBank/DDBJ databases">
        <title>Whole genome shotgun sequence of Myxococcus fulvus NBRC 100333.</title>
        <authorList>
            <person name="Hosoyama A."/>
            <person name="Uohara A."/>
            <person name="Ohji S."/>
            <person name="Ichikawa N."/>
        </authorList>
    </citation>
    <scope>NUCLEOTIDE SEQUENCE [LARGE SCALE GENOMIC DNA]</scope>
    <source>
        <strain evidence="2 5">NBRC 100333</strain>
    </source>
</reference>
<evidence type="ECO:0000313" key="3">
    <source>
        <dbReference type="EMBL" id="SEU34789.1"/>
    </source>
</evidence>
<evidence type="ECO:0000256" key="1">
    <source>
        <dbReference type="SAM" id="SignalP"/>
    </source>
</evidence>
<dbReference type="Proteomes" id="UP000321514">
    <property type="component" value="Unassembled WGS sequence"/>
</dbReference>
<gene>
    <name evidence="2" type="ORF">MFU01_53090</name>
    <name evidence="3" type="ORF">SAMN05443572_110126</name>
</gene>
<name>A0A511T9Y0_MYXFU</name>
<organism evidence="2 5">
    <name type="scientific">Myxococcus fulvus</name>
    <dbReference type="NCBI Taxonomy" id="33"/>
    <lineage>
        <taxon>Bacteria</taxon>
        <taxon>Pseudomonadati</taxon>
        <taxon>Myxococcota</taxon>
        <taxon>Myxococcia</taxon>
        <taxon>Myxococcales</taxon>
        <taxon>Cystobacterineae</taxon>
        <taxon>Myxococcaceae</taxon>
        <taxon>Myxococcus</taxon>
    </lineage>
</organism>
<dbReference type="OrthoDB" id="262740at2"/>
<keyword evidence="1" id="KW-0732">Signal</keyword>
<proteinExistence type="predicted"/>
<dbReference type="RefSeq" id="WP_074957754.1">
    <property type="nucleotide sequence ID" value="NZ_BJXR01000037.1"/>
</dbReference>
<reference evidence="3 4" key="1">
    <citation type="submission" date="2016-10" db="EMBL/GenBank/DDBJ databases">
        <authorList>
            <person name="Varghese N."/>
            <person name="Submissions S."/>
        </authorList>
    </citation>
    <scope>NUCLEOTIDE SEQUENCE [LARGE SCALE GENOMIC DNA]</scope>
    <source>
        <strain evidence="3 4">DSM 16525</strain>
    </source>
</reference>
<feature type="signal peptide" evidence="1">
    <location>
        <begin position="1"/>
        <end position="17"/>
    </location>
</feature>
<sequence>MSLLGIHLTLLVGPTVAVPAPASFMEALQNVEVTHNDEGRSGFQLTFGVGRAGAMDLLDYGLVGHPLLRPMNRVVLLVTFNVVPQVLFDGIITHRTLTPSHQPGASTLTITGEDISVAMDLEQKVHEHPAQVEPIIIAQLVLSYAQYGLVPVIIPPPTLDVPLPIYRTPVFRGTDYAYLQEMASRYGYVFHVTPGPAPLMNTAYWGPPNRLGIPQRALSVNLGAQTNVDSLDFQYNALAPTTVKGQAIVFGRALPVQTFASLRVPPLASQPALLTQSSVRTSLLEEVPDGAGYLAAFARAQGQTDASTDQVLTGSGELDATRYGDVLRPRGLVGVRGAGFQHDGFFYVRNVTHSIRPGEYKQRFTLTREGVGALTPVVPP</sequence>
<dbReference type="STRING" id="1334629.MFUL124B02_13970"/>
<comment type="caution">
    <text evidence="2">The sequence shown here is derived from an EMBL/GenBank/DDBJ whole genome shotgun (WGS) entry which is preliminary data.</text>
</comment>
<keyword evidence="4" id="KW-1185">Reference proteome</keyword>
<evidence type="ECO:0000313" key="4">
    <source>
        <dbReference type="Proteomes" id="UP000183760"/>
    </source>
</evidence>